<dbReference type="Proteomes" id="UP000219602">
    <property type="component" value="Unassembled WGS sequence"/>
</dbReference>
<accession>A0A2H3FZE5</accession>
<proteinExistence type="predicted"/>
<reference evidence="1 2" key="2">
    <citation type="journal article" date="2017" name="Sci. Rep.">
        <title>A mobile pathogenicity chromosome in Fusarium oxysporum for infection of multiple cucurbit species.</title>
        <authorList>
            <person name="van Dam P."/>
            <person name="Fokkens L."/>
            <person name="Ayukawa Y."/>
            <person name="van der Gragt M."/>
            <person name="Ter Horst A."/>
            <person name="Brankovics B."/>
            <person name="Houterman P.M."/>
            <person name="Arie T."/>
            <person name="Rep M."/>
        </authorList>
    </citation>
    <scope>NUCLEOTIDE SEQUENCE [LARGE SCALE GENOMIC DNA]</scope>
    <source>
        <strain evidence="1 2">Forc016</strain>
    </source>
</reference>
<gene>
    <name evidence="1" type="ORF">AU210_016233</name>
</gene>
<name>A0A2H3FZE5_FUSOX</name>
<evidence type="ECO:0000313" key="1">
    <source>
        <dbReference type="EMBL" id="PCD20204.1"/>
    </source>
</evidence>
<reference evidence="1 2" key="1">
    <citation type="journal article" date="2016" name="Environ. Microbiol.">
        <title>Effector profiles distinguish formae speciales of Fusarium oxysporum.</title>
        <authorList>
            <person name="van Dam P."/>
            <person name="Fokkens L."/>
            <person name="Schmidt S.M."/>
            <person name="Linmans J.H."/>
            <person name="Kistler H.C."/>
            <person name="Ma L.J."/>
            <person name="Rep M."/>
        </authorList>
    </citation>
    <scope>NUCLEOTIDE SEQUENCE [LARGE SCALE GENOMIC DNA]</scope>
    <source>
        <strain evidence="1 2">Forc016</strain>
    </source>
</reference>
<comment type="caution">
    <text evidence="1">The sequence shown here is derived from an EMBL/GenBank/DDBJ whole genome shotgun (WGS) entry which is preliminary data.</text>
</comment>
<dbReference type="EMBL" id="MABQ02000018">
    <property type="protein sequence ID" value="PCD20204.1"/>
    <property type="molecule type" value="Genomic_DNA"/>
</dbReference>
<sequence>MGPTSIAAYDGLLRKTLSAQMKSIYGLVARLLQATGKVLDGQHDEEELPNTVIVESSTTTSIERITRYEEAHIGVETVVASKQTLWAISLRLLYAEGRWAVSKTEITAVF</sequence>
<dbReference type="AlphaFoldDB" id="A0A2H3FZE5"/>
<protein>
    <submittedName>
        <fullName evidence="1">Uncharacterized protein</fullName>
    </submittedName>
</protein>
<evidence type="ECO:0000313" key="2">
    <source>
        <dbReference type="Proteomes" id="UP000219602"/>
    </source>
</evidence>
<organism evidence="1 2">
    <name type="scientific">Fusarium oxysporum f. sp. radicis-cucumerinum</name>
    <dbReference type="NCBI Taxonomy" id="327505"/>
    <lineage>
        <taxon>Eukaryota</taxon>
        <taxon>Fungi</taxon>
        <taxon>Dikarya</taxon>
        <taxon>Ascomycota</taxon>
        <taxon>Pezizomycotina</taxon>
        <taxon>Sordariomycetes</taxon>
        <taxon>Hypocreomycetidae</taxon>
        <taxon>Hypocreales</taxon>
        <taxon>Nectriaceae</taxon>
        <taxon>Fusarium</taxon>
        <taxon>Fusarium oxysporum species complex</taxon>
    </lineage>
</organism>